<dbReference type="AlphaFoldDB" id="A0A3P3VQD8"/>
<dbReference type="SUPFAM" id="SSF53167">
    <property type="entry name" value="Purine and uridine phosphorylases"/>
    <property type="match status" value="1"/>
</dbReference>
<keyword evidence="6" id="KW-1185">Reference proteome</keyword>
<dbReference type="GO" id="GO:0017061">
    <property type="term" value="F:S-methyl-5-thioadenosine phosphorylase activity"/>
    <property type="evidence" value="ECO:0007669"/>
    <property type="project" value="InterPro"/>
</dbReference>
<comment type="similarity">
    <text evidence="3">Belongs to the PNP/MTAP phosphorylase family. MTAP subfamily.</text>
</comment>
<evidence type="ECO:0000256" key="2">
    <source>
        <dbReference type="ARBA" id="ARBA00022679"/>
    </source>
</evidence>
<dbReference type="GO" id="GO:0005829">
    <property type="term" value="C:cytosol"/>
    <property type="evidence" value="ECO:0007669"/>
    <property type="project" value="TreeGrafter"/>
</dbReference>
<accession>A0A3P3VQD8</accession>
<dbReference type="EMBL" id="QWEZ01000001">
    <property type="protein sequence ID" value="RRJ84664.1"/>
    <property type="molecule type" value="Genomic_DNA"/>
</dbReference>
<dbReference type="CDD" id="cd09010">
    <property type="entry name" value="MTAP_SsMTAPII_like_MTIP"/>
    <property type="match status" value="1"/>
</dbReference>
<feature type="binding site" evidence="3">
    <location>
        <position position="9"/>
    </location>
    <ligand>
        <name>phosphate</name>
        <dbReference type="ChEBI" id="CHEBI:43474"/>
    </ligand>
</feature>
<feature type="binding site" evidence="3">
    <location>
        <position position="185"/>
    </location>
    <ligand>
        <name>phosphate</name>
        <dbReference type="ChEBI" id="CHEBI:43474"/>
    </ligand>
</feature>
<keyword evidence="3" id="KW-0660">Purine salvage</keyword>
<dbReference type="Gene3D" id="3.40.50.1580">
    <property type="entry name" value="Nucleoside phosphorylase domain"/>
    <property type="match status" value="1"/>
</dbReference>
<dbReference type="NCBIfam" id="TIGR01694">
    <property type="entry name" value="MTAP"/>
    <property type="match status" value="1"/>
</dbReference>
<protein>
    <recommendedName>
        <fullName evidence="3">Probable S-methyl-5'-thioinosine phosphorylase</fullName>
        <ecNumber evidence="3">2.4.2.44</ecNumber>
    </recommendedName>
    <alternativeName>
        <fullName evidence="3">5'-methylthioinosine phosphorylase</fullName>
        <shortName evidence="3">MTI phosphorylase</shortName>
        <shortName evidence="3">MTIP</shortName>
    </alternativeName>
</protein>
<dbReference type="RefSeq" id="WP_125015093.1">
    <property type="nucleotide sequence ID" value="NZ_QWEZ01000001.1"/>
</dbReference>
<dbReference type="GO" id="GO:0019509">
    <property type="term" value="P:L-methionine salvage from methylthioadenosine"/>
    <property type="evidence" value="ECO:0007669"/>
    <property type="project" value="TreeGrafter"/>
</dbReference>
<keyword evidence="2 3" id="KW-0808">Transferase</keyword>
<comment type="caution">
    <text evidence="5">The sequence shown here is derived from an EMBL/GenBank/DDBJ whole genome shotgun (WGS) entry which is preliminary data.</text>
</comment>
<evidence type="ECO:0000259" key="4">
    <source>
        <dbReference type="Pfam" id="PF01048"/>
    </source>
</evidence>
<evidence type="ECO:0000256" key="1">
    <source>
        <dbReference type="ARBA" id="ARBA00022676"/>
    </source>
</evidence>
<feature type="binding site" evidence="3">
    <location>
        <begin position="51"/>
        <end position="52"/>
    </location>
    <ligand>
        <name>phosphate</name>
        <dbReference type="ChEBI" id="CHEBI:43474"/>
    </ligand>
</feature>
<evidence type="ECO:0000313" key="5">
    <source>
        <dbReference type="EMBL" id="RRJ84664.1"/>
    </source>
</evidence>
<comment type="subunit">
    <text evidence="3">Homotrimer.</text>
</comment>
<feature type="domain" description="Nucleoside phosphorylase" evidence="4">
    <location>
        <begin position="3"/>
        <end position="242"/>
    </location>
</feature>
<feature type="binding site" evidence="3">
    <location>
        <position position="184"/>
    </location>
    <ligand>
        <name>substrate</name>
    </ligand>
</feature>
<dbReference type="GO" id="GO:0006166">
    <property type="term" value="P:purine ribonucleoside salvage"/>
    <property type="evidence" value="ECO:0007669"/>
    <property type="project" value="UniProtKB-UniRule"/>
</dbReference>
<organism evidence="5 6">
    <name type="scientific">Aestuariirhabdus litorea</name>
    <dbReference type="NCBI Taxonomy" id="2528527"/>
    <lineage>
        <taxon>Bacteria</taxon>
        <taxon>Pseudomonadati</taxon>
        <taxon>Pseudomonadota</taxon>
        <taxon>Gammaproteobacteria</taxon>
        <taxon>Oceanospirillales</taxon>
        <taxon>Aestuariirhabdaceae</taxon>
        <taxon>Aestuariirhabdus</taxon>
    </lineage>
</organism>
<dbReference type="InterPro" id="IPR000845">
    <property type="entry name" value="Nucleoside_phosphorylase_d"/>
</dbReference>
<reference evidence="5 6" key="1">
    <citation type="submission" date="2018-08" db="EMBL/GenBank/DDBJ databases">
        <authorList>
            <person name="Khan S.A."/>
        </authorList>
    </citation>
    <scope>NUCLEOTIDE SEQUENCE [LARGE SCALE GENOMIC DNA]</scope>
    <source>
        <strain evidence="5 6">GTF-13</strain>
    </source>
</reference>
<sequence>MGVAVIGGSGFYQLEGLEQREERVVTTRWGTPSAPLVKGVLNGVEVIFLARHGIPHRIPPHRVNYRANLQALKDEGADSIIAINAVGGIHPRMGPEALVLPDQIIDYTWGREHTFFADQLEEVVHVDFSYPYSERLRQQLVAAADACSVELQVGGVYGCTQGPRLESAAEVNRLERDGVDIIGMTAMPEAALARELDLEYATLALVVNWAAGRSEALITMEEIHRVINTGMINVLSLVREALARGEA</sequence>
<dbReference type="InterPro" id="IPR010044">
    <property type="entry name" value="MTAP"/>
</dbReference>
<dbReference type="PROSITE" id="PS01240">
    <property type="entry name" value="PNP_MTAP_2"/>
    <property type="match status" value="1"/>
</dbReference>
<reference evidence="5 6" key="2">
    <citation type="submission" date="2018-12" db="EMBL/GenBank/DDBJ databases">
        <title>Simiduia agarivorans gen. nov., sp. nov., a marine, agarolytic bacterium isolated from shallow coastal water from Keelung, Taiwan.</title>
        <authorList>
            <person name="Shieh W.Y."/>
        </authorList>
    </citation>
    <scope>NUCLEOTIDE SEQUENCE [LARGE SCALE GENOMIC DNA]</scope>
    <source>
        <strain evidence="5 6">GTF-13</strain>
    </source>
</reference>
<dbReference type="NCBIfam" id="NF006599">
    <property type="entry name" value="PRK09136.1"/>
    <property type="match status" value="1"/>
</dbReference>
<comment type="function">
    <text evidence="3">Catalyzes the reversible phosphorylation of S-methyl-5'-thioinosine (MTI) to hypoxanthine and 5-methylthioribose-1-phosphate. Involved in the breakdown of S-methyl-5'-thioadenosine (MTA), a major by-product of polyamine biosynthesis. Catabolism of (MTA) occurs via deamination to MTI and phosphorolysis to hypoxanthine.</text>
</comment>
<dbReference type="InterPro" id="IPR018099">
    <property type="entry name" value="Purine_phosphorylase-2_CS"/>
</dbReference>
<feature type="site" description="Important for substrate specificity" evidence="3">
    <location>
        <position position="166"/>
    </location>
</feature>
<comment type="pathway">
    <text evidence="3">Purine metabolism; purine nucleoside salvage.</text>
</comment>
<feature type="site" description="Important for substrate specificity" evidence="3">
    <location>
        <position position="220"/>
    </location>
</feature>
<evidence type="ECO:0000256" key="3">
    <source>
        <dbReference type="HAMAP-Rule" id="MF_01963"/>
    </source>
</evidence>
<proteinExistence type="inferred from homology"/>
<comment type="catalytic activity">
    <reaction evidence="3">
        <text>S-methyl-5'-thioinosine + phosphate = 5-(methylsulfanyl)-alpha-D-ribose 1-phosphate + hypoxanthine</text>
        <dbReference type="Rhea" id="RHEA:30643"/>
        <dbReference type="ChEBI" id="CHEBI:17368"/>
        <dbReference type="ChEBI" id="CHEBI:43474"/>
        <dbReference type="ChEBI" id="CHEBI:48595"/>
        <dbReference type="ChEBI" id="CHEBI:58533"/>
        <dbReference type="EC" id="2.4.2.44"/>
    </reaction>
</comment>
<dbReference type="HAMAP" id="MF_01963">
    <property type="entry name" value="MTAP"/>
    <property type="match status" value="1"/>
</dbReference>
<dbReference type="EC" id="2.4.2.44" evidence="3"/>
<feature type="binding site" evidence="3">
    <location>
        <begin position="208"/>
        <end position="210"/>
    </location>
    <ligand>
        <name>substrate</name>
    </ligand>
</feature>
<dbReference type="InterPro" id="IPR035994">
    <property type="entry name" value="Nucleoside_phosphorylase_sf"/>
</dbReference>
<dbReference type="Pfam" id="PF01048">
    <property type="entry name" value="PNP_UDP_1"/>
    <property type="match status" value="1"/>
</dbReference>
<evidence type="ECO:0000313" key="6">
    <source>
        <dbReference type="Proteomes" id="UP000280792"/>
    </source>
</evidence>
<dbReference type="PANTHER" id="PTHR42679">
    <property type="entry name" value="S-METHYL-5'-THIOADENOSINE PHOSPHORYLASE"/>
    <property type="match status" value="1"/>
</dbReference>
<name>A0A3P3VQD8_9GAMM</name>
<keyword evidence="1 3" id="KW-0328">Glycosyltransferase</keyword>
<gene>
    <name evidence="5" type="ORF">D0544_06055</name>
</gene>
<comment type="miscellaneous">
    <text evidence="3">Although this enzyme belongs to the family of MTA phosphorylases based on sequence homology, it has been shown that conserved amino acid substitutions in the substrate binding pocket convert the substrate specificity of this enzyme from 6-aminopurines to 6-oxopurines.</text>
</comment>
<dbReference type="Proteomes" id="UP000280792">
    <property type="component" value="Unassembled WGS sequence"/>
</dbReference>
<dbReference type="PANTHER" id="PTHR42679:SF2">
    <property type="entry name" value="S-METHYL-5'-THIOADENOSINE PHOSPHORYLASE"/>
    <property type="match status" value="1"/>
</dbReference>
<dbReference type="UniPathway" id="UPA00606"/>
<comment type="caution">
    <text evidence="3">Lacks conserved residue(s) required for the propagation of feature annotation.</text>
</comment>